<proteinExistence type="predicted"/>
<keyword evidence="1" id="KW-1133">Transmembrane helix</keyword>
<name>A0A9P1N271_9PELO</name>
<gene>
    <name evidence="2" type="ORF">CAMP_LOCUS10920</name>
</gene>
<reference evidence="2" key="1">
    <citation type="submission" date="2022-11" db="EMBL/GenBank/DDBJ databases">
        <authorList>
            <person name="Kikuchi T."/>
        </authorList>
    </citation>
    <scope>NUCLEOTIDE SEQUENCE</scope>
    <source>
        <strain evidence="2">PS1010</strain>
    </source>
</reference>
<keyword evidence="1" id="KW-0812">Transmembrane</keyword>
<feature type="transmembrane region" description="Helical" evidence="1">
    <location>
        <begin position="245"/>
        <end position="264"/>
    </location>
</feature>
<dbReference type="AlphaFoldDB" id="A0A9P1N271"/>
<dbReference type="EMBL" id="CANHGI010000004">
    <property type="protein sequence ID" value="CAI5448283.1"/>
    <property type="molecule type" value="Genomic_DNA"/>
</dbReference>
<dbReference type="GO" id="GO:0098554">
    <property type="term" value="C:cytoplasmic side of endoplasmic reticulum membrane"/>
    <property type="evidence" value="ECO:0007669"/>
    <property type="project" value="TreeGrafter"/>
</dbReference>
<keyword evidence="1" id="KW-0472">Membrane</keyword>
<feature type="transmembrane region" description="Helical" evidence="1">
    <location>
        <begin position="218"/>
        <end position="238"/>
    </location>
</feature>
<dbReference type="PANTHER" id="PTHR12174">
    <property type="entry name" value="SIGNAL PEPTIDE PEPTIDASE"/>
    <property type="match status" value="1"/>
</dbReference>
<dbReference type="Pfam" id="PF04258">
    <property type="entry name" value="Peptidase_A22B"/>
    <property type="match status" value="1"/>
</dbReference>
<dbReference type="OrthoDB" id="29661at2759"/>
<evidence type="ECO:0000313" key="2">
    <source>
        <dbReference type="EMBL" id="CAI5448283.1"/>
    </source>
</evidence>
<dbReference type="PANTHER" id="PTHR12174:SF35">
    <property type="entry name" value="INTRAMEMBRANE PROTEASE (IMPAS) FAMILY"/>
    <property type="match status" value="1"/>
</dbReference>
<organism evidence="2 3">
    <name type="scientific">Caenorhabditis angaria</name>
    <dbReference type="NCBI Taxonomy" id="860376"/>
    <lineage>
        <taxon>Eukaryota</taxon>
        <taxon>Metazoa</taxon>
        <taxon>Ecdysozoa</taxon>
        <taxon>Nematoda</taxon>
        <taxon>Chromadorea</taxon>
        <taxon>Rhabditida</taxon>
        <taxon>Rhabditina</taxon>
        <taxon>Rhabditomorpha</taxon>
        <taxon>Rhabditoidea</taxon>
        <taxon>Rhabditidae</taxon>
        <taxon>Peloderinae</taxon>
        <taxon>Caenorhabditis</taxon>
    </lineage>
</organism>
<dbReference type="GO" id="GO:0033619">
    <property type="term" value="P:membrane protein proteolysis"/>
    <property type="evidence" value="ECO:0007669"/>
    <property type="project" value="TreeGrafter"/>
</dbReference>
<sequence length="274" mass="31113">MEKNKLVLSNEEPQETNVYQQFGEIDLFSYSMSVMSLLPGSAETPRIFVKLDFLDIISELFAIHLPIWACVGCIHIIMLESFSQHLSFYFYYHEESMMYASILLSILFGIFHELYGNWISNDILAFASIYVVCSRIQAVSYQTVVIFVIGMAIFDLFFLYVVDLLSTVTKHNRAPLMIIIPRDTKGHIQSLATLDIMVPGVFLNVILKYSSMYDSSLFIATFSAIFGSLVLTMLFAVWRSKTTPAMVLPAISAIFVSLAGSSHVEDLWKFMIKH</sequence>
<feature type="transmembrane region" description="Helical" evidence="1">
    <location>
        <begin position="144"/>
        <end position="165"/>
    </location>
</feature>
<evidence type="ECO:0000313" key="3">
    <source>
        <dbReference type="Proteomes" id="UP001152747"/>
    </source>
</evidence>
<accession>A0A9P1N271</accession>
<dbReference type="GO" id="GO:0098553">
    <property type="term" value="C:lumenal side of endoplasmic reticulum membrane"/>
    <property type="evidence" value="ECO:0007669"/>
    <property type="project" value="TreeGrafter"/>
</dbReference>
<feature type="transmembrane region" description="Helical" evidence="1">
    <location>
        <begin position="56"/>
        <end position="77"/>
    </location>
</feature>
<protein>
    <submittedName>
        <fullName evidence="2">Uncharacterized protein</fullName>
    </submittedName>
</protein>
<comment type="caution">
    <text evidence="2">The sequence shown here is derived from an EMBL/GenBank/DDBJ whole genome shotgun (WGS) entry which is preliminary data.</text>
</comment>
<dbReference type="Proteomes" id="UP001152747">
    <property type="component" value="Unassembled WGS sequence"/>
</dbReference>
<dbReference type="InterPro" id="IPR007369">
    <property type="entry name" value="Peptidase_A22B_SPP"/>
</dbReference>
<feature type="transmembrane region" description="Helical" evidence="1">
    <location>
        <begin position="97"/>
        <end position="115"/>
    </location>
</feature>
<evidence type="ECO:0000256" key="1">
    <source>
        <dbReference type="SAM" id="Phobius"/>
    </source>
</evidence>
<dbReference type="GO" id="GO:0006465">
    <property type="term" value="P:signal peptide processing"/>
    <property type="evidence" value="ECO:0007669"/>
    <property type="project" value="TreeGrafter"/>
</dbReference>
<dbReference type="GO" id="GO:0042500">
    <property type="term" value="F:aspartic endopeptidase activity, intramembrane cleaving"/>
    <property type="evidence" value="ECO:0007669"/>
    <property type="project" value="InterPro"/>
</dbReference>
<keyword evidence="3" id="KW-1185">Reference proteome</keyword>